<keyword evidence="2" id="KW-1185">Reference proteome</keyword>
<gene>
    <name evidence="1" type="ORF">FCN18_15165</name>
</gene>
<comment type="caution">
    <text evidence="1">The sequence shown here is derived from an EMBL/GenBank/DDBJ whole genome shotgun (WGS) entry which is preliminary data.</text>
</comment>
<evidence type="ECO:0008006" key="3">
    <source>
        <dbReference type="Google" id="ProtNLM"/>
    </source>
</evidence>
<proteinExistence type="predicted"/>
<sequence length="88" mass="9415">MGTGGRRRIHHVGRWSDDVAADSAVLAAHGCVTEASRTGSGRAPYLSFPRSTCSTTGFRLELVSRAAEPGLMRCWAAPGTGRRQEEGR</sequence>
<reference evidence="1 2" key="1">
    <citation type="journal article" date="2015" name="Antonie Van Leeuwenhoek">
        <title>Prauserella endophytica sp. nov., an endophytic actinobacterium isolated from Tamarix taklamakanensis.</title>
        <authorList>
            <person name="Liu J.M."/>
            <person name="Habden X."/>
            <person name="Guo L."/>
            <person name="Tuo L."/>
            <person name="Jiang Z.K."/>
            <person name="Liu S.W."/>
            <person name="Liu X.F."/>
            <person name="Chen L."/>
            <person name="Li R.F."/>
            <person name="Zhang Y.Q."/>
            <person name="Sun C.H."/>
        </authorList>
    </citation>
    <scope>NUCLEOTIDE SEQUENCE [LARGE SCALE GENOMIC DNA]</scope>
    <source>
        <strain evidence="1 2">CGMCC 4.7182</strain>
    </source>
</reference>
<organism evidence="1 2">
    <name type="scientific">Prauserella endophytica</name>
    <dbReference type="NCBI Taxonomy" id="1592324"/>
    <lineage>
        <taxon>Bacteria</taxon>
        <taxon>Bacillati</taxon>
        <taxon>Actinomycetota</taxon>
        <taxon>Actinomycetes</taxon>
        <taxon>Pseudonocardiales</taxon>
        <taxon>Pseudonocardiaceae</taxon>
        <taxon>Prauserella</taxon>
        <taxon>Prauserella coralliicola group</taxon>
    </lineage>
</organism>
<dbReference type="EMBL" id="SWMS01000007">
    <property type="protein sequence ID" value="TKG70861.1"/>
    <property type="molecule type" value="Genomic_DNA"/>
</dbReference>
<accession>A0ABY2S5W0</accession>
<evidence type="ECO:0000313" key="2">
    <source>
        <dbReference type="Proteomes" id="UP000309992"/>
    </source>
</evidence>
<dbReference type="Proteomes" id="UP000309992">
    <property type="component" value="Unassembled WGS sequence"/>
</dbReference>
<name>A0ABY2S5W0_9PSEU</name>
<evidence type="ECO:0000313" key="1">
    <source>
        <dbReference type="EMBL" id="TKG70861.1"/>
    </source>
</evidence>
<dbReference type="RefSeq" id="WP_137095406.1">
    <property type="nucleotide sequence ID" value="NZ_SWMS01000007.1"/>
</dbReference>
<protein>
    <recommendedName>
        <fullName evidence="3">Glyoxalase-like domain-containing protein</fullName>
    </recommendedName>
</protein>